<keyword evidence="6 10" id="KW-0808">Transferase</keyword>
<dbReference type="EC" id="2.4.1.25" evidence="3"/>
<organism evidence="10 11">
    <name type="scientific">Klebsiella michiganensis</name>
    <dbReference type="NCBI Taxonomy" id="1134687"/>
    <lineage>
        <taxon>Bacteria</taxon>
        <taxon>Pseudomonadati</taxon>
        <taxon>Pseudomonadota</taxon>
        <taxon>Gammaproteobacteria</taxon>
        <taxon>Enterobacterales</taxon>
        <taxon>Enterobacteriaceae</taxon>
        <taxon>Klebsiella/Raoultella group</taxon>
        <taxon>Klebsiella</taxon>
    </lineage>
</organism>
<evidence type="ECO:0000256" key="4">
    <source>
        <dbReference type="ARBA" id="ARBA00020295"/>
    </source>
</evidence>
<dbReference type="GO" id="GO:0004134">
    <property type="term" value="F:4-alpha-glucanotransferase activity"/>
    <property type="evidence" value="ECO:0007669"/>
    <property type="project" value="UniProtKB-EC"/>
</dbReference>
<dbReference type="Proteomes" id="UP000254863">
    <property type="component" value="Unassembled WGS sequence"/>
</dbReference>
<dbReference type="InterPro" id="IPR003385">
    <property type="entry name" value="Glyco_hydro_77"/>
</dbReference>
<dbReference type="InterPro" id="IPR017853">
    <property type="entry name" value="GH"/>
</dbReference>
<gene>
    <name evidence="10" type="ORF">NCTC11685_04751</name>
</gene>
<evidence type="ECO:0000256" key="5">
    <source>
        <dbReference type="ARBA" id="ARBA00022676"/>
    </source>
</evidence>
<protein>
    <recommendedName>
        <fullName evidence="4">4-alpha-glucanotransferase</fullName>
        <ecNumber evidence="3">2.4.1.25</ecNumber>
    </recommendedName>
    <alternativeName>
        <fullName evidence="8">Amylomaltase</fullName>
    </alternativeName>
    <alternativeName>
        <fullName evidence="9">Disproportionating enzyme</fullName>
    </alternativeName>
</protein>
<dbReference type="Pfam" id="PF02446">
    <property type="entry name" value="Glyco_hydro_77"/>
    <property type="match status" value="1"/>
</dbReference>
<dbReference type="Gene3D" id="3.20.20.80">
    <property type="entry name" value="Glycosidases"/>
    <property type="match status" value="1"/>
</dbReference>
<evidence type="ECO:0000313" key="11">
    <source>
        <dbReference type="Proteomes" id="UP000254863"/>
    </source>
</evidence>
<accession>A0A7H4PGG1</accession>
<evidence type="ECO:0000256" key="7">
    <source>
        <dbReference type="ARBA" id="ARBA00023277"/>
    </source>
</evidence>
<keyword evidence="5" id="KW-0328">Glycosyltransferase</keyword>
<evidence type="ECO:0000313" key="10">
    <source>
        <dbReference type="EMBL" id="STW71227.1"/>
    </source>
</evidence>
<comment type="catalytic activity">
    <reaction evidence="1">
        <text>Transfers a segment of a (1-&gt;4)-alpha-D-glucan to a new position in an acceptor, which may be glucose or a (1-&gt;4)-alpha-D-glucan.</text>
        <dbReference type="EC" id="2.4.1.25"/>
    </reaction>
</comment>
<proteinExistence type="inferred from homology"/>
<dbReference type="EMBL" id="UGMS01000002">
    <property type="protein sequence ID" value="STW71227.1"/>
    <property type="molecule type" value="Genomic_DNA"/>
</dbReference>
<comment type="similarity">
    <text evidence="2">Belongs to the disproportionating enzyme family.</text>
</comment>
<dbReference type="SUPFAM" id="SSF51445">
    <property type="entry name" value="(Trans)glycosidases"/>
    <property type="match status" value="1"/>
</dbReference>
<dbReference type="AlphaFoldDB" id="A0A7H4PGG1"/>
<name>A0A7H4PGG1_9ENTR</name>
<evidence type="ECO:0000256" key="8">
    <source>
        <dbReference type="ARBA" id="ARBA00031423"/>
    </source>
</evidence>
<evidence type="ECO:0000256" key="2">
    <source>
        <dbReference type="ARBA" id="ARBA00005684"/>
    </source>
</evidence>
<keyword evidence="7" id="KW-0119">Carbohydrate metabolism</keyword>
<evidence type="ECO:0000256" key="3">
    <source>
        <dbReference type="ARBA" id="ARBA00012560"/>
    </source>
</evidence>
<comment type="caution">
    <text evidence="10">The sequence shown here is derived from an EMBL/GenBank/DDBJ whole genome shotgun (WGS) entry which is preliminary data.</text>
</comment>
<evidence type="ECO:0000256" key="6">
    <source>
        <dbReference type="ARBA" id="ARBA00022679"/>
    </source>
</evidence>
<reference evidence="10 11" key="1">
    <citation type="submission" date="2018-06" db="EMBL/GenBank/DDBJ databases">
        <authorList>
            <consortium name="Pathogen Informatics"/>
            <person name="Doyle S."/>
        </authorList>
    </citation>
    <scope>NUCLEOTIDE SEQUENCE [LARGE SCALE GENOMIC DNA]</scope>
    <source>
        <strain evidence="10 11">NCTC11685</strain>
    </source>
</reference>
<evidence type="ECO:0000256" key="1">
    <source>
        <dbReference type="ARBA" id="ARBA00000439"/>
    </source>
</evidence>
<dbReference type="GO" id="GO:0005975">
    <property type="term" value="P:carbohydrate metabolic process"/>
    <property type="evidence" value="ECO:0007669"/>
    <property type="project" value="InterPro"/>
</dbReference>
<dbReference type="PANTHER" id="PTHR32438">
    <property type="entry name" value="4-ALPHA-GLUCANOTRANSFERASE DPE1, CHLOROPLASTIC/AMYLOPLASTIC"/>
    <property type="match status" value="1"/>
</dbReference>
<dbReference type="PANTHER" id="PTHR32438:SF5">
    <property type="entry name" value="4-ALPHA-GLUCANOTRANSFERASE DPE1, CHLOROPLASTIC_AMYLOPLASTIC"/>
    <property type="match status" value="1"/>
</dbReference>
<sequence length="104" mass="11758">MLPEIAHRGGAFIGLNPIHALYPANPESASPYSPSSRRWLNVIYIDVNAVEDFRHSKEAQKWWQSPATQQALQAARQTDDVDYTAVTALKLTALRMAWKGFFRT</sequence>
<evidence type="ECO:0000256" key="9">
    <source>
        <dbReference type="ARBA" id="ARBA00031501"/>
    </source>
</evidence>